<dbReference type="EC" id="6.4.1.2" evidence="6"/>
<dbReference type="SUPFAM" id="SSF52440">
    <property type="entry name" value="PreATP-grasp domain"/>
    <property type="match status" value="1"/>
</dbReference>
<sequence>MEIKSILIANRGEIALRALRTIKEMGKKAICVYSEADKDALYLKYADASICIGKA</sequence>
<keyword evidence="2" id="KW-0547">Nucleotide-binding</keyword>
<dbReference type="PANTHER" id="PTHR18866:SF33">
    <property type="entry name" value="METHYLCROTONOYL-COA CARBOXYLASE SUBUNIT ALPHA, MITOCHONDRIAL-RELATED"/>
    <property type="match status" value="1"/>
</dbReference>
<gene>
    <name evidence="6" type="ORF">FGF67_16980</name>
</gene>
<dbReference type="Gene3D" id="3.40.50.20">
    <property type="match status" value="1"/>
</dbReference>
<dbReference type="EMBL" id="VDCS01000084">
    <property type="protein sequence ID" value="TNJ39958.1"/>
    <property type="molecule type" value="Genomic_DNA"/>
</dbReference>
<evidence type="ECO:0000256" key="1">
    <source>
        <dbReference type="ARBA" id="ARBA00022598"/>
    </source>
</evidence>
<comment type="caution">
    <text evidence="6">The sequence shown here is derived from an EMBL/GenBank/DDBJ whole genome shotgun (WGS) entry which is preliminary data.</text>
</comment>
<dbReference type="Pfam" id="PF00289">
    <property type="entry name" value="Biotin_carb_N"/>
    <property type="match status" value="1"/>
</dbReference>
<evidence type="ECO:0000256" key="2">
    <source>
        <dbReference type="ARBA" id="ARBA00022741"/>
    </source>
</evidence>
<reference evidence="6 7" key="1">
    <citation type="submission" date="2019-05" db="EMBL/GenBank/DDBJ databases">
        <title>Tamlana fucoidanivorans sp. nov., isolated from the surface of algae collected from Fujian province in China.</title>
        <authorList>
            <person name="Li J."/>
        </authorList>
    </citation>
    <scope>NUCLEOTIDE SEQUENCE [LARGE SCALE GENOMIC DNA]</scope>
    <source>
        <strain evidence="6 7">CW2-9</strain>
    </source>
</reference>
<keyword evidence="7" id="KW-1185">Reference proteome</keyword>
<dbReference type="InterPro" id="IPR005481">
    <property type="entry name" value="BC-like_N"/>
</dbReference>
<feature type="domain" description="Biotin carboxylation" evidence="5">
    <location>
        <begin position="2"/>
        <end position="55"/>
    </location>
</feature>
<protein>
    <submittedName>
        <fullName evidence="6">Acetyl-CoA carboxylase biotin carboxylase subunit</fullName>
        <ecNumber evidence="6">6.4.1.2</ecNumber>
    </submittedName>
</protein>
<evidence type="ECO:0000256" key="3">
    <source>
        <dbReference type="ARBA" id="ARBA00022840"/>
    </source>
</evidence>
<evidence type="ECO:0000259" key="5">
    <source>
        <dbReference type="PROSITE" id="PS50979"/>
    </source>
</evidence>
<dbReference type="GO" id="GO:0003989">
    <property type="term" value="F:acetyl-CoA carboxylase activity"/>
    <property type="evidence" value="ECO:0007669"/>
    <property type="project" value="UniProtKB-EC"/>
</dbReference>
<accession>A0A5C4S9X2</accession>
<keyword evidence="3" id="KW-0067">ATP-binding</keyword>
<evidence type="ECO:0000313" key="7">
    <source>
        <dbReference type="Proteomes" id="UP000308713"/>
    </source>
</evidence>
<evidence type="ECO:0000256" key="4">
    <source>
        <dbReference type="ARBA" id="ARBA00023267"/>
    </source>
</evidence>
<dbReference type="InterPro" id="IPR011764">
    <property type="entry name" value="Biotin_carboxylation_dom"/>
</dbReference>
<dbReference type="Proteomes" id="UP000308713">
    <property type="component" value="Unassembled WGS sequence"/>
</dbReference>
<proteinExistence type="predicted"/>
<dbReference type="PROSITE" id="PS50979">
    <property type="entry name" value="BC"/>
    <property type="match status" value="1"/>
</dbReference>
<organism evidence="6 7">
    <name type="scientific">Allotamlana fucoidanivorans</name>
    <dbReference type="NCBI Taxonomy" id="2583814"/>
    <lineage>
        <taxon>Bacteria</taxon>
        <taxon>Pseudomonadati</taxon>
        <taxon>Bacteroidota</taxon>
        <taxon>Flavobacteriia</taxon>
        <taxon>Flavobacteriales</taxon>
        <taxon>Flavobacteriaceae</taxon>
        <taxon>Allotamlana</taxon>
    </lineage>
</organism>
<dbReference type="PANTHER" id="PTHR18866">
    <property type="entry name" value="CARBOXYLASE:PYRUVATE/ACETYL-COA/PROPIONYL-COA CARBOXYLASE"/>
    <property type="match status" value="1"/>
</dbReference>
<dbReference type="InterPro" id="IPR050856">
    <property type="entry name" value="Biotin_carboxylase_complex"/>
</dbReference>
<evidence type="ECO:0000313" key="6">
    <source>
        <dbReference type="EMBL" id="TNJ39958.1"/>
    </source>
</evidence>
<keyword evidence="4" id="KW-0092">Biotin</keyword>
<feature type="non-terminal residue" evidence="6">
    <location>
        <position position="55"/>
    </location>
</feature>
<dbReference type="AlphaFoldDB" id="A0A5C4S9X2"/>
<keyword evidence="1 6" id="KW-0436">Ligase</keyword>
<dbReference type="InterPro" id="IPR016185">
    <property type="entry name" value="PreATP-grasp_dom_sf"/>
</dbReference>
<name>A0A5C4S9X2_9FLAO</name>
<dbReference type="GO" id="GO:0005524">
    <property type="term" value="F:ATP binding"/>
    <property type="evidence" value="ECO:0007669"/>
    <property type="project" value="UniProtKB-KW"/>
</dbReference>